<dbReference type="InterPro" id="IPR036249">
    <property type="entry name" value="Thioredoxin-like_sf"/>
</dbReference>
<dbReference type="InterPro" id="IPR012336">
    <property type="entry name" value="Thioredoxin-like_fold"/>
</dbReference>
<sequence>MKKILLALMFVLLMAIPAEALQLLMFSTDRCGFCRDFHKEVTPTYNKSEYAKHLPLKVIDIDQPPPMWIQKAFDEFRLSPIEQTPTFVIWEDKEIARLIGYVGKEKFYESIGAFIEENTGKFIEPPKRGPMDEFGTPRIPPEGVINSRDLFQHMYKTPQEALKASDWFGCHGNIHYHEAENVWMPCSME</sequence>
<dbReference type="EMBL" id="UINC01116573">
    <property type="protein sequence ID" value="SVC88416.1"/>
    <property type="molecule type" value="Genomic_DNA"/>
</dbReference>
<dbReference type="SUPFAM" id="SSF52833">
    <property type="entry name" value="Thioredoxin-like"/>
    <property type="match status" value="1"/>
</dbReference>
<proteinExistence type="predicted"/>
<feature type="domain" description="Thioredoxin-like fold" evidence="1">
    <location>
        <begin position="21"/>
        <end position="108"/>
    </location>
</feature>
<accession>A0A382QSI4</accession>
<dbReference type="CDD" id="cd02947">
    <property type="entry name" value="TRX_family"/>
    <property type="match status" value="1"/>
</dbReference>
<dbReference type="Gene3D" id="3.40.30.10">
    <property type="entry name" value="Glutaredoxin"/>
    <property type="match status" value="1"/>
</dbReference>
<dbReference type="AlphaFoldDB" id="A0A382QSI4"/>
<name>A0A382QSI4_9ZZZZ</name>
<evidence type="ECO:0000313" key="2">
    <source>
        <dbReference type="EMBL" id="SVC88416.1"/>
    </source>
</evidence>
<organism evidence="2">
    <name type="scientific">marine metagenome</name>
    <dbReference type="NCBI Taxonomy" id="408172"/>
    <lineage>
        <taxon>unclassified sequences</taxon>
        <taxon>metagenomes</taxon>
        <taxon>ecological metagenomes</taxon>
    </lineage>
</organism>
<dbReference type="Pfam" id="PF13098">
    <property type="entry name" value="Thioredoxin_2"/>
    <property type="match status" value="1"/>
</dbReference>
<gene>
    <name evidence="2" type="ORF">METZ01_LOCUS341270</name>
</gene>
<protein>
    <recommendedName>
        <fullName evidence="1">Thioredoxin-like fold domain-containing protein</fullName>
    </recommendedName>
</protein>
<evidence type="ECO:0000259" key="1">
    <source>
        <dbReference type="Pfam" id="PF13098"/>
    </source>
</evidence>
<reference evidence="2" key="1">
    <citation type="submission" date="2018-05" db="EMBL/GenBank/DDBJ databases">
        <authorList>
            <person name="Lanie J.A."/>
            <person name="Ng W.-L."/>
            <person name="Kazmierczak K.M."/>
            <person name="Andrzejewski T.M."/>
            <person name="Davidsen T.M."/>
            <person name="Wayne K.J."/>
            <person name="Tettelin H."/>
            <person name="Glass J.I."/>
            <person name="Rusch D."/>
            <person name="Podicherti R."/>
            <person name="Tsui H.-C.T."/>
            <person name="Winkler M.E."/>
        </authorList>
    </citation>
    <scope>NUCLEOTIDE SEQUENCE</scope>
</reference>